<feature type="domain" description="N-acetyltransferase" evidence="1">
    <location>
        <begin position="1"/>
        <end position="160"/>
    </location>
</feature>
<feature type="non-terminal residue" evidence="2">
    <location>
        <position position="1"/>
    </location>
</feature>
<dbReference type="PROSITE" id="PS51186">
    <property type="entry name" value="GNAT"/>
    <property type="match status" value="1"/>
</dbReference>
<dbReference type="SUPFAM" id="SSF55729">
    <property type="entry name" value="Acyl-CoA N-acyltransferases (Nat)"/>
    <property type="match status" value="1"/>
</dbReference>
<name>A0A381NAD2_9ZZZZ</name>
<dbReference type="PANTHER" id="PTHR43415:SF3">
    <property type="entry name" value="GNAT-FAMILY ACETYLTRANSFERASE"/>
    <property type="match status" value="1"/>
</dbReference>
<evidence type="ECO:0000313" key="2">
    <source>
        <dbReference type="EMBL" id="SUZ50688.1"/>
    </source>
</evidence>
<organism evidence="2">
    <name type="scientific">marine metagenome</name>
    <dbReference type="NCBI Taxonomy" id="408172"/>
    <lineage>
        <taxon>unclassified sequences</taxon>
        <taxon>metagenomes</taxon>
        <taxon>ecological metagenomes</taxon>
    </lineage>
</organism>
<sequence length="168" mass="20000">VRVREKRVKDIQNEYSWRVDPELSRLDATKPMTMSYEDFFRYSKEEMQFPNYRSKRLAVETLEGVHIGNIMYYDLNMQNRQAEVGIMIGDKDYWSNGYGTDTVNTLLRHLFTILELDRVYLHTLSWNYRAQASFAKSGFKLVRNVKRGGQDFILMEVLRSNWEEPHAN</sequence>
<dbReference type="PANTHER" id="PTHR43415">
    <property type="entry name" value="SPERMIDINE N(1)-ACETYLTRANSFERASE"/>
    <property type="match status" value="1"/>
</dbReference>
<dbReference type="AlphaFoldDB" id="A0A381NAD2"/>
<accession>A0A381NAD2</accession>
<dbReference type="InterPro" id="IPR016181">
    <property type="entry name" value="Acyl_CoA_acyltransferase"/>
</dbReference>
<dbReference type="Gene3D" id="3.40.630.30">
    <property type="match status" value="1"/>
</dbReference>
<dbReference type="GO" id="GO:0016747">
    <property type="term" value="F:acyltransferase activity, transferring groups other than amino-acyl groups"/>
    <property type="evidence" value="ECO:0007669"/>
    <property type="project" value="InterPro"/>
</dbReference>
<dbReference type="InterPro" id="IPR000182">
    <property type="entry name" value="GNAT_dom"/>
</dbReference>
<proteinExistence type="predicted"/>
<dbReference type="Pfam" id="PF13302">
    <property type="entry name" value="Acetyltransf_3"/>
    <property type="match status" value="1"/>
</dbReference>
<protein>
    <recommendedName>
        <fullName evidence="1">N-acetyltransferase domain-containing protein</fullName>
    </recommendedName>
</protein>
<dbReference type="EMBL" id="UINC01000183">
    <property type="protein sequence ID" value="SUZ50688.1"/>
    <property type="molecule type" value="Genomic_DNA"/>
</dbReference>
<evidence type="ECO:0000259" key="1">
    <source>
        <dbReference type="PROSITE" id="PS51186"/>
    </source>
</evidence>
<gene>
    <name evidence="2" type="ORF">METZ01_LOCUS3542</name>
</gene>
<reference evidence="2" key="1">
    <citation type="submission" date="2018-05" db="EMBL/GenBank/DDBJ databases">
        <authorList>
            <person name="Lanie J.A."/>
            <person name="Ng W.-L."/>
            <person name="Kazmierczak K.M."/>
            <person name="Andrzejewski T.M."/>
            <person name="Davidsen T.M."/>
            <person name="Wayne K.J."/>
            <person name="Tettelin H."/>
            <person name="Glass J.I."/>
            <person name="Rusch D."/>
            <person name="Podicherti R."/>
            <person name="Tsui H.-C.T."/>
            <person name="Winkler M.E."/>
        </authorList>
    </citation>
    <scope>NUCLEOTIDE SEQUENCE</scope>
</reference>